<feature type="region of interest" description="Disordered" evidence="1">
    <location>
        <begin position="41"/>
        <end position="133"/>
    </location>
</feature>
<protein>
    <recommendedName>
        <fullName evidence="3">Alpha/beta hydrolase fold-5 domain-containing protein</fullName>
    </recommendedName>
</protein>
<feature type="domain" description="Alpha/beta hydrolase fold-5" evidence="3">
    <location>
        <begin position="438"/>
        <end position="613"/>
    </location>
</feature>
<dbReference type="OMA" id="ANHYQIG"/>
<feature type="signal peptide" evidence="2">
    <location>
        <begin position="1"/>
        <end position="27"/>
    </location>
</feature>
<name>A0A1Y1IAQ2_KLENI</name>
<accession>A0A1Y1IAQ2</accession>
<dbReference type="InterPro" id="IPR029059">
    <property type="entry name" value="AB_hydrolase_5"/>
</dbReference>
<organism evidence="4 5">
    <name type="scientific">Klebsormidium nitens</name>
    <name type="common">Green alga</name>
    <name type="synonym">Ulothrix nitens</name>
    <dbReference type="NCBI Taxonomy" id="105231"/>
    <lineage>
        <taxon>Eukaryota</taxon>
        <taxon>Viridiplantae</taxon>
        <taxon>Streptophyta</taxon>
        <taxon>Klebsormidiophyceae</taxon>
        <taxon>Klebsormidiales</taxon>
        <taxon>Klebsormidiaceae</taxon>
        <taxon>Klebsormidium</taxon>
    </lineage>
</organism>
<sequence>MGTASGPPRIFAFLLVLLAIALPIVNAARIASSRGLLQEGPLPAPTSAPTSAPPSATATPSPEQGPVSALANAPTIGAPAFSPQQGAPVLPVVRPNPSNPTPAEGPVSVPVAAPANAPASNAPAGAPEQGPASGFVCPPNANATAALAPITTPTLVSGAYVTINVSNVSGVGYTFLAGNVTISYLSGGPNVTRGVIFLPEDGVDPIAYAPYARATALSSGHFVVIAADSSYGTVLGAMALRSDLQYWVLGGHGRGGTVAAGLAPVLYPKVRGLILLAATLPASLDLSSANLLVLSAYGATDTVVTSSQARADALRLPGDAVLTSFNLGHYDFAYSQCSQNSPGPTTGGSNLTAATARYLTTYYFSFPILLAQWAEATPRALSFGDNFRLTPGRNVSKPYPVNSTGPVTFQDILIPGTLPVRHWYVFSPPANVTRGGYIFLPGGAVDARAYFPVAFNIAAQGWLCVIIQQTGRVAGVFNSTDPTAVVYSTNPVFASVPKNKWAIGGHSAGGQGAAAYVAANPTRVFALVMLAGGIAPANLSTNPTPVVNIVGTLDRVSGPGLSYLRYQALVNPYGNPNVTLPLVPLAGGNHYQMGDYGYQYFDDIAVVSQDQQQASAAQLVVTYLDSLAPK</sequence>
<dbReference type="EMBL" id="DF237242">
    <property type="protein sequence ID" value="GAQ86509.1"/>
    <property type="molecule type" value="Genomic_DNA"/>
</dbReference>
<dbReference type="InterPro" id="IPR029058">
    <property type="entry name" value="AB_hydrolase_fold"/>
</dbReference>
<feature type="chain" id="PRO_5012914562" description="Alpha/beta hydrolase fold-5 domain-containing protein" evidence="2">
    <location>
        <begin position="28"/>
        <end position="630"/>
    </location>
</feature>
<gene>
    <name evidence="4" type="ORF">KFL_002930060</name>
</gene>
<keyword evidence="5" id="KW-1185">Reference proteome</keyword>
<feature type="compositionally biased region" description="Low complexity" evidence="1">
    <location>
        <begin position="102"/>
        <end position="128"/>
    </location>
</feature>
<reference evidence="4 5" key="1">
    <citation type="journal article" date="2014" name="Nat. Commun.">
        <title>Klebsormidium flaccidum genome reveals primary factors for plant terrestrial adaptation.</title>
        <authorList>
            <person name="Hori K."/>
            <person name="Maruyama F."/>
            <person name="Fujisawa T."/>
            <person name="Togashi T."/>
            <person name="Yamamoto N."/>
            <person name="Seo M."/>
            <person name="Sato S."/>
            <person name="Yamada T."/>
            <person name="Mori H."/>
            <person name="Tajima N."/>
            <person name="Moriyama T."/>
            <person name="Ikeuchi M."/>
            <person name="Watanabe M."/>
            <person name="Wada H."/>
            <person name="Kobayashi K."/>
            <person name="Saito M."/>
            <person name="Masuda T."/>
            <person name="Sasaki-Sekimoto Y."/>
            <person name="Mashiguchi K."/>
            <person name="Awai K."/>
            <person name="Shimojima M."/>
            <person name="Masuda S."/>
            <person name="Iwai M."/>
            <person name="Nobusawa T."/>
            <person name="Narise T."/>
            <person name="Kondo S."/>
            <person name="Saito H."/>
            <person name="Sato R."/>
            <person name="Murakawa M."/>
            <person name="Ihara Y."/>
            <person name="Oshima-Yamada Y."/>
            <person name="Ohtaka K."/>
            <person name="Satoh M."/>
            <person name="Sonobe K."/>
            <person name="Ishii M."/>
            <person name="Ohtani R."/>
            <person name="Kanamori-Sato M."/>
            <person name="Honoki R."/>
            <person name="Miyazaki D."/>
            <person name="Mochizuki H."/>
            <person name="Umetsu J."/>
            <person name="Higashi K."/>
            <person name="Shibata D."/>
            <person name="Kamiya Y."/>
            <person name="Sato N."/>
            <person name="Nakamura Y."/>
            <person name="Tabata S."/>
            <person name="Ida S."/>
            <person name="Kurokawa K."/>
            <person name="Ohta H."/>
        </authorList>
    </citation>
    <scope>NUCLEOTIDE SEQUENCE [LARGE SCALE GENOMIC DNA]</scope>
    <source>
        <strain evidence="4 5">NIES-2285</strain>
    </source>
</reference>
<proteinExistence type="predicted"/>
<keyword evidence="2" id="KW-0732">Signal</keyword>
<dbReference type="Pfam" id="PF12695">
    <property type="entry name" value="Abhydrolase_5"/>
    <property type="match status" value="2"/>
</dbReference>
<dbReference type="AlphaFoldDB" id="A0A1Y1IAQ2"/>
<dbReference type="Gene3D" id="3.40.50.1820">
    <property type="entry name" value="alpha/beta hydrolase"/>
    <property type="match status" value="2"/>
</dbReference>
<evidence type="ECO:0000259" key="3">
    <source>
        <dbReference type="Pfam" id="PF12695"/>
    </source>
</evidence>
<dbReference type="GO" id="GO:0016787">
    <property type="term" value="F:hydrolase activity"/>
    <property type="evidence" value="ECO:0007669"/>
    <property type="project" value="InterPro"/>
</dbReference>
<evidence type="ECO:0000313" key="5">
    <source>
        <dbReference type="Proteomes" id="UP000054558"/>
    </source>
</evidence>
<feature type="domain" description="Alpha/beta hydrolase fold-5" evidence="3">
    <location>
        <begin position="194"/>
        <end position="325"/>
    </location>
</feature>
<feature type="compositionally biased region" description="Low complexity" evidence="1">
    <location>
        <begin position="45"/>
        <end position="62"/>
    </location>
</feature>
<dbReference type="SUPFAM" id="SSF53474">
    <property type="entry name" value="alpha/beta-Hydrolases"/>
    <property type="match status" value="2"/>
</dbReference>
<evidence type="ECO:0000256" key="1">
    <source>
        <dbReference type="SAM" id="MobiDB-lite"/>
    </source>
</evidence>
<dbReference type="Proteomes" id="UP000054558">
    <property type="component" value="Unassembled WGS sequence"/>
</dbReference>
<evidence type="ECO:0000313" key="4">
    <source>
        <dbReference type="EMBL" id="GAQ86509.1"/>
    </source>
</evidence>
<evidence type="ECO:0000256" key="2">
    <source>
        <dbReference type="SAM" id="SignalP"/>
    </source>
</evidence>
<dbReference type="OrthoDB" id="1923285at2759"/>